<accession>A0AAU9SHK4</accession>
<keyword evidence="2" id="KW-1185">Reference proteome</keyword>
<organism evidence="1 2">
    <name type="scientific">Thlaspi arvense</name>
    <name type="common">Field penny-cress</name>
    <dbReference type="NCBI Taxonomy" id="13288"/>
    <lineage>
        <taxon>Eukaryota</taxon>
        <taxon>Viridiplantae</taxon>
        <taxon>Streptophyta</taxon>
        <taxon>Embryophyta</taxon>
        <taxon>Tracheophyta</taxon>
        <taxon>Spermatophyta</taxon>
        <taxon>Magnoliopsida</taxon>
        <taxon>eudicotyledons</taxon>
        <taxon>Gunneridae</taxon>
        <taxon>Pentapetalae</taxon>
        <taxon>rosids</taxon>
        <taxon>malvids</taxon>
        <taxon>Brassicales</taxon>
        <taxon>Brassicaceae</taxon>
        <taxon>Thlaspideae</taxon>
        <taxon>Thlaspi</taxon>
    </lineage>
</organism>
<evidence type="ECO:0000313" key="2">
    <source>
        <dbReference type="Proteomes" id="UP000836841"/>
    </source>
</evidence>
<dbReference type="Proteomes" id="UP000836841">
    <property type="component" value="Chromosome 5"/>
</dbReference>
<sequence length="89" mass="10028">MPGASTANLNSFQLKGTSDHSLYLISFSNNLVRRKSRDCILQRSIAKTRTVDVSAIFINVQEKLREAQKKSVVDLTNCIFLAKEMHQNS</sequence>
<protein>
    <submittedName>
        <fullName evidence="1">Uncharacterized protein</fullName>
    </submittedName>
</protein>
<name>A0AAU9SHK4_THLAR</name>
<dbReference type="AlphaFoldDB" id="A0AAU9SHK4"/>
<gene>
    <name evidence="1" type="ORF">TAV2_LOCUS17438</name>
</gene>
<reference evidence="1 2" key="1">
    <citation type="submission" date="2022-03" db="EMBL/GenBank/DDBJ databases">
        <authorList>
            <person name="Nunn A."/>
            <person name="Chopra R."/>
            <person name="Nunn A."/>
            <person name="Contreras Garrido A."/>
        </authorList>
    </citation>
    <scope>NUCLEOTIDE SEQUENCE [LARGE SCALE GENOMIC DNA]</scope>
</reference>
<proteinExistence type="predicted"/>
<dbReference type="EMBL" id="OU466861">
    <property type="protein sequence ID" value="CAH2065230.1"/>
    <property type="molecule type" value="Genomic_DNA"/>
</dbReference>
<evidence type="ECO:0000313" key="1">
    <source>
        <dbReference type="EMBL" id="CAH2065230.1"/>
    </source>
</evidence>